<reference evidence="7" key="1">
    <citation type="submission" date="2017-02" db="UniProtKB">
        <authorList>
            <consortium name="WormBaseParasite"/>
        </authorList>
    </citation>
    <scope>IDENTIFICATION</scope>
</reference>
<feature type="domain" description="NADP-dependent oxidoreductase" evidence="4">
    <location>
        <begin position="6"/>
        <end position="76"/>
    </location>
</feature>
<evidence type="ECO:0000256" key="2">
    <source>
        <dbReference type="ARBA" id="ARBA00022857"/>
    </source>
</evidence>
<accession>A0A0M3J5R8</accession>
<dbReference type="EMBL" id="UYRR01003859">
    <property type="protein sequence ID" value="VDK20527.1"/>
    <property type="molecule type" value="Genomic_DNA"/>
</dbReference>
<evidence type="ECO:0000256" key="1">
    <source>
        <dbReference type="ARBA" id="ARBA00007905"/>
    </source>
</evidence>
<evidence type="ECO:0000313" key="6">
    <source>
        <dbReference type="Proteomes" id="UP000267096"/>
    </source>
</evidence>
<dbReference type="InterPro" id="IPR020471">
    <property type="entry name" value="AKR"/>
</dbReference>
<dbReference type="Gene3D" id="3.20.20.100">
    <property type="entry name" value="NADP-dependent oxidoreductase domain"/>
    <property type="match status" value="2"/>
</dbReference>
<proteinExistence type="inferred from homology"/>
<keyword evidence="2" id="KW-0521">NADP</keyword>
<sequence length="169" mass="19442">MIYNLREDIFIITKLKPSNQGELKAKESIHQSLQNLHTDYIDLFLIHWPGVSSRNVSDPSNAKLRSQSWAVMEEMYSKAYSSFGSPRSIDKLVQDEQIQKMASKYNCSITQFLLAWSISQGISVLPRSTNVNHIADNYKSIQYKISEEDIDAVMSSKRRKYCWDPSIVS</sequence>
<dbReference type="OrthoDB" id="416253at2759"/>
<dbReference type="SUPFAM" id="SSF51430">
    <property type="entry name" value="NAD(P)-linked oxidoreductase"/>
    <property type="match status" value="1"/>
</dbReference>
<evidence type="ECO:0000256" key="3">
    <source>
        <dbReference type="ARBA" id="ARBA00023002"/>
    </source>
</evidence>
<dbReference type="PANTHER" id="PTHR43827">
    <property type="entry name" value="2,5-DIKETO-D-GLUCONIC ACID REDUCTASE"/>
    <property type="match status" value="1"/>
</dbReference>
<feature type="domain" description="NADP-dependent oxidoreductase" evidence="4">
    <location>
        <begin position="95"/>
        <end position="154"/>
    </location>
</feature>
<dbReference type="PANTHER" id="PTHR43827:SF3">
    <property type="entry name" value="NADP-DEPENDENT OXIDOREDUCTASE DOMAIN-CONTAINING PROTEIN"/>
    <property type="match status" value="1"/>
</dbReference>
<keyword evidence="6" id="KW-1185">Reference proteome</keyword>
<comment type="similarity">
    <text evidence="1">Belongs to the aldo/keto reductase family.</text>
</comment>
<dbReference type="Pfam" id="PF00248">
    <property type="entry name" value="Aldo_ket_red"/>
    <property type="match status" value="2"/>
</dbReference>
<gene>
    <name evidence="5" type="ORF">ASIM_LOCUS2750</name>
</gene>
<organism evidence="7">
    <name type="scientific">Anisakis simplex</name>
    <name type="common">Herring worm</name>
    <dbReference type="NCBI Taxonomy" id="6269"/>
    <lineage>
        <taxon>Eukaryota</taxon>
        <taxon>Metazoa</taxon>
        <taxon>Ecdysozoa</taxon>
        <taxon>Nematoda</taxon>
        <taxon>Chromadorea</taxon>
        <taxon>Rhabditida</taxon>
        <taxon>Spirurina</taxon>
        <taxon>Ascaridomorpha</taxon>
        <taxon>Ascaridoidea</taxon>
        <taxon>Anisakidae</taxon>
        <taxon>Anisakis</taxon>
        <taxon>Anisakis simplex complex</taxon>
    </lineage>
</organism>
<reference evidence="5 6" key="2">
    <citation type="submission" date="2018-11" db="EMBL/GenBank/DDBJ databases">
        <authorList>
            <consortium name="Pathogen Informatics"/>
        </authorList>
    </citation>
    <scope>NUCLEOTIDE SEQUENCE [LARGE SCALE GENOMIC DNA]</scope>
</reference>
<dbReference type="AlphaFoldDB" id="A0A0M3J5R8"/>
<name>A0A0M3J5R8_ANISI</name>
<dbReference type="InterPro" id="IPR036812">
    <property type="entry name" value="NAD(P)_OxRdtase_dom_sf"/>
</dbReference>
<dbReference type="Proteomes" id="UP000267096">
    <property type="component" value="Unassembled WGS sequence"/>
</dbReference>
<keyword evidence="3" id="KW-0560">Oxidoreductase</keyword>
<evidence type="ECO:0000259" key="4">
    <source>
        <dbReference type="Pfam" id="PF00248"/>
    </source>
</evidence>
<protein>
    <submittedName>
        <fullName evidence="7">Aldo_ket_red domain-containing protein</fullName>
    </submittedName>
</protein>
<evidence type="ECO:0000313" key="5">
    <source>
        <dbReference type="EMBL" id="VDK20527.1"/>
    </source>
</evidence>
<evidence type="ECO:0000313" key="7">
    <source>
        <dbReference type="WBParaSite" id="ASIM_0000290001-mRNA-1"/>
    </source>
</evidence>
<dbReference type="GO" id="GO:0016616">
    <property type="term" value="F:oxidoreductase activity, acting on the CH-OH group of donors, NAD or NADP as acceptor"/>
    <property type="evidence" value="ECO:0007669"/>
    <property type="project" value="UniProtKB-ARBA"/>
</dbReference>
<dbReference type="WBParaSite" id="ASIM_0000290001-mRNA-1">
    <property type="protein sequence ID" value="ASIM_0000290001-mRNA-1"/>
    <property type="gene ID" value="ASIM_0000290001"/>
</dbReference>
<dbReference type="InterPro" id="IPR023210">
    <property type="entry name" value="NADP_OxRdtase_dom"/>
</dbReference>